<comment type="caution">
    <text evidence="4">The sequence shown here is derived from an EMBL/GenBank/DDBJ whole genome shotgun (WGS) entry which is preliminary data.</text>
</comment>
<dbReference type="OMA" id="FQPHQLA"/>
<evidence type="ECO:0000256" key="1">
    <source>
        <dbReference type="ARBA" id="ARBA00004325"/>
    </source>
</evidence>
<dbReference type="eggNOG" id="ENOG502S99W">
    <property type="taxonomic scope" value="Eukaryota"/>
</dbReference>
<dbReference type="GO" id="GO:0015986">
    <property type="term" value="P:proton motive force-driven ATP synthesis"/>
    <property type="evidence" value="ECO:0007669"/>
    <property type="project" value="TreeGrafter"/>
</dbReference>
<gene>
    <name evidence="4" type="ORF">G210_5748</name>
</gene>
<keyword evidence="3" id="KW-0472">Membrane</keyword>
<reference evidence="4 5" key="1">
    <citation type="submission" date="2013-02" db="EMBL/GenBank/DDBJ databases">
        <title>Genome sequence of Candida maltosa Xu316, a potential industrial strain for xylitol and ethanol production.</title>
        <authorList>
            <person name="Yu J."/>
            <person name="Wang Q."/>
            <person name="Geng X."/>
            <person name="Bao W."/>
            <person name="He P."/>
            <person name="Cai J."/>
        </authorList>
    </citation>
    <scope>NUCLEOTIDE SEQUENCE [LARGE SCALE GENOMIC DNA]</scope>
    <source>
        <strain evidence="5">Xu316</strain>
    </source>
</reference>
<dbReference type="PANTHER" id="PTHR28074">
    <property type="entry name" value="ATP SYNTHASE SUBUNIT K, MITOCHONDRIAL"/>
    <property type="match status" value="1"/>
</dbReference>
<keyword evidence="5" id="KW-1185">Reference proteome</keyword>
<evidence type="ECO:0000313" key="5">
    <source>
        <dbReference type="Proteomes" id="UP000011777"/>
    </source>
</evidence>
<evidence type="ECO:0000313" key="4">
    <source>
        <dbReference type="EMBL" id="EMG49478.1"/>
    </source>
</evidence>
<dbReference type="HOGENOM" id="CLU_172736_1_2_1"/>
<proteinExistence type="predicted"/>
<dbReference type="Pfam" id="PF11022">
    <property type="entry name" value="ATP19"/>
    <property type="match status" value="1"/>
</dbReference>
<dbReference type="Proteomes" id="UP000011777">
    <property type="component" value="Unassembled WGS sequence"/>
</dbReference>
<dbReference type="GO" id="GO:0031966">
    <property type="term" value="C:mitochondrial membrane"/>
    <property type="evidence" value="ECO:0007669"/>
    <property type="project" value="UniProtKB-SubCell"/>
</dbReference>
<evidence type="ECO:0000256" key="3">
    <source>
        <dbReference type="ARBA" id="ARBA00023136"/>
    </source>
</evidence>
<protein>
    <recommendedName>
        <fullName evidence="6">ATP synthase subunit K, mitochondrial</fullName>
    </recommendedName>
</protein>
<comment type="subcellular location">
    <subcellularLocation>
        <location evidence="1">Mitochondrion membrane</location>
    </subcellularLocation>
</comment>
<evidence type="ECO:0000256" key="2">
    <source>
        <dbReference type="ARBA" id="ARBA00023128"/>
    </source>
</evidence>
<sequence length="71" mass="7563">MGASYQVFGKTVQAYQLSLATLGGAALLVVPKPWGPPKPTSPAINAASPEEEKFVKEWLAKHSETVEKSGH</sequence>
<dbReference type="PANTHER" id="PTHR28074:SF1">
    <property type="entry name" value="ATP SYNTHASE SUBUNIT K, MITOCHONDRIAL"/>
    <property type="match status" value="1"/>
</dbReference>
<dbReference type="InterPro" id="IPR021278">
    <property type="entry name" value="ATP19"/>
</dbReference>
<name>M3JBG9_CANMX</name>
<organism evidence="4 5">
    <name type="scientific">Candida maltosa (strain Xu316)</name>
    <name type="common">Yeast</name>
    <dbReference type="NCBI Taxonomy" id="1245528"/>
    <lineage>
        <taxon>Eukaryota</taxon>
        <taxon>Fungi</taxon>
        <taxon>Dikarya</taxon>
        <taxon>Ascomycota</taxon>
        <taxon>Saccharomycotina</taxon>
        <taxon>Pichiomycetes</taxon>
        <taxon>Debaryomycetaceae</taxon>
        <taxon>Candida/Lodderomyces clade</taxon>
        <taxon>Candida</taxon>
    </lineage>
</organism>
<dbReference type="STRING" id="1245528.M3JBG9"/>
<dbReference type="EMBL" id="AOGT01000647">
    <property type="protein sequence ID" value="EMG49478.1"/>
    <property type="molecule type" value="Genomic_DNA"/>
</dbReference>
<accession>M3JBG9</accession>
<dbReference type="AlphaFoldDB" id="M3JBG9"/>
<keyword evidence="2" id="KW-0496">Mitochondrion</keyword>
<evidence type="ECO:0008006" key="6">
    <source>
        <dbReference type="Google" id="ProtNLM"/>
    </source>
</evidence>